<protein>
    <submittedName>
        <fullName evidence="1">Uncharacterized protein</fullName>
    </submittedName>
</protein>
<proteinExistence type="predicted"/>
<evidence type="ECO:0000313" key="1">
    <source>
        <dbReference type="EMBL" id="MYM00200.1"/>
    </source>
</evidence>
<gene>
    <name evidence="1" type="ORF">GR702_20825</name>
</gene>
<accession>A0A7X4GM57</accession>
<dbReference type="AlphaFoldDB" id="A0A7X4GM57"/>
<evidence type="ECO:0000313" key="2">
    <source>
        <dbReference type="Proteomes" id="UP000465810"/>
    </source>
</evidence>
<name>A0A7X4GM57_9SPHN</name>
<sequence length="476" mass="52975">MVRKMGARSIVVEDVLERSDILEELGHLEASSDLTGGDVTACAVTFLRCGVRRDRDANRIESNAVIGQVTIITFPTAEGKRSYVFEAILRLPGSQYGTEPLLNNHVPISSELALSFMGVTHTIPSSYFCQQNGLTSICPHSAVRTLIRTMTSRSVSVPQLNESWRYDPRTRKVTTVQVGHALREFGDLRAIPYDPGKSWKPNLSEGWELPALLADSGSASLLVLSDGHTDHVIPVLGHTINSDEWHPIGTQLHKKGQTTVSSSSLWTDHLVMHDDMLGPYFCLSKAGLLPAKDAPLKPRLAIAILPEGVKVSPTQAEDFARQILGLLIREIAPTGFGQGRWWKHLSELRERQVFRTTLITRDEYIATLPDTTHTGQAKEVLAQKLPETMWMSEISVPNLFIGNRSKLGEVLVRADQFPPDTGADPLAVLNSLAGFRLPSIISWPVGIDGDLSFEMMRWPEREHRPIYAPKHHRNWW</sequence>
<dbReference type="RefSeq" id="WP_160987469.1">
    <property type="nucleotide sequence ID" value="NZ_WVTD01000032.1"/>
</dbReference>
<dbReference type="Proteomes" id="UP000465810">
    <property type="component" value="Unassembled WGS sequence"/>
</dbReference>
<keyword evidence="2" id="KW-1185">Reference proteome</keyword>
<organism evidence="1 2">
    <name type="scientific">Novosphingobium silvae</name>
    <dbReference type="NCBI Taxonomy" id="2692619"/>
    <lineage>
        <taxon>Bacteria</taxon>
        <taxon>Pseudomonadati</taxon>
        <taxon>Pseudomonadota</taxon>
        <taxon>Alphaproteobacteria</taxon>
        <taxon>Sphingomonadales</taxon>
        <taxon>Sphingomonadaceae</taxon>
        <taxon>Novosphingobium</taxon>
    </lineage>
</organism>
<comment type="caution">
    <text evidence="1">The sequence shown here is derived from an EMBL/GenBank/DDBJ whole genome shotgun (WGS) entry which is preliminary data.</text>
</comment>
<dbReference type="EMBL" id="WVTD01000032">
    <property type="protein sequence ID" value="MYM00200.1"/>
    <property type="molecule type" value="Genomic_DNA"/>
</dbReference>
<reference evidence="1 2" key="1">
    <citation type="submission" date="2019-12" db="EMBL/GenBank/DDBJ databases">
        <authorList>
            <person name="Feng G."/>
            <person name="Zhu H."/>
        </authorList>
    </citation>
    <scope>NUCLEOTIDE SEQUENCE [LARGE SCALE GENOMIC DNA]</scope>
    <source>
        <strain evidence="1 2">FGD1</strain>
    </source>
</reference>